<sequence length="264" mass="29780">MAKVDQSRTDYLQHAEELAHFAQSWETKSTKQKSLGRETVNAVRESSYQRKETRSCHECGRVGHLRATCPDRKQRADLTLAVDEKVWRVRRRLDPGQRPNGESLSITKRGKVLLSVTACGKEQVVELINVYFAPDVVHNLISYGQLDKRGFELRQQAGRRVVAAKDGGRVAFDLEMRRNVLIVRAAVGPRHELPPDVIMAALSQELTEPAEVSGDVQKGTLLEFHKRLAHLNYDSVERLAKEPSSGIYLTDHKWVNCLTCAEGK</sequence>
<dbReference type="PROSITE" id="PS50158">
    <property type="entry name" value="ZF_CCHC"/>
    <property type="match status" value="1"/>
</dbReference>
<reference evidence="3 4" key="1">
    <citation type="submission" date="2018-08" db="EMBL/GenBank/DDBJ databases">
        <title>Genomic investigation of the strawberry pathogen Phytophthora fragariae indicates pathogenicity is determined by transcriptional variation in three key races.</title>
        <authorList>
            <person name="Adams T.M."/>
            <person name="Armitage A.D."/>
            <person name="Sobczyk M.K."/>
            <person name="Bates H.J."/>
            <person name="Dunwell J.M."/>
            <person name="Nellist C.F."/>
            <person name="Harrison R.J."/>
        </authorList>
    </citation>
    <scope>NUCLEOTIDE SEQUENCE [LARGE SCALE GENOMIC DNA]</scope>
    <source>
        <strain evidence="3 4">NOV-27</strain>
    </source>
</reference>
<gene>
    <name evidence="3" type="ORF">PF005_g25204</name>
</gene>
<evidence type="ECO:0000313" key="3">
    <source>
        <dbReference type="EMBL" id="KAE9175895.1"/>
    </source>
</evidence>
<keyword evidence="4" id="KW-1185">Reference proteome</keyword>
<feature type="domain" description="CCHC-type" evidence="2">
    <location>
        <begin position="56"/>
        <end position="71"/>
    </location>
</feature>
<keyword evidence="1" id="KW-0863">Zinc-finger</keyword>
<name>A0A6A3W9T5_9STRA</name>
<dbReference type="GO" id="GO:0008270">
    <property type="term" value="F:zinc ion binding"/>
    <property type="evidence" value="ECO:0007669"/>
    <property type="project" value="UniProtKB-KW"/>
</dbReference>
<dbReference type="InterPro" id="IPR036875">
    <property type="entry name" value="Znf_CCHC_sf"/>
</dbReference>
<dbReference type="InterPro" id="IPR054722">
    <property type="entry name" value="PolX-like_BBD"/>
</dbReference>
<dbReference type="GO" id="GO:0003676">
    <property type="term" value="F:nucleic acid binding"/>
    <property type="evidence" value="ECO:0007669"/>
    <property type="project" value="InterPro"/>
</dbReference>
<dbReference type="Gene3D" id="4.10.60.10">
    <property type="entry name" value="Zinc finger, CCHC-type"/>
    <property type="match status" value="1"/>
</dbReference>
<comment type="caution">
    <text evidence="3">The sequence shown here is derived from an EMBL/GenBank/DDBJ whole genome shotgun (WGS) entry which is preliminary data.</text>
</comment>
<dbReference type="InterPro" id="IPR001878">
    <property type="entry name" value="Znf_CCHC"/>
</dbReference>
<proteinExistence type="predicted"/>
<dbReference type="AlphaFoldDB" id="A0A6A3W9T5"/>
<dbReference type="EMBL" id="QXGB01002676">
    <property type="protein sequence ID" value="KAE9175895.1"/>
    <property type="molecule type" value="Genomic_DNA"/>
</dbReference>
<dbReference type="OrthoDB" id="95110at2759"/>
<evidence type="ECO:0000256" key="1">
    <source>
        <dbReference type="PROSITE-ProRule" id="PRU00047"/>
    </source>
</evidence>
<dbReference type="Pfam" id="PF22936">
    <property type="entry name" value="Pol_BBD"/>
    <property type="match status" value="1"/>
</dbReference>
<keyword evidence="1" id="KW-0479">Metal-binding</keyword>
<evidence type="ECO:0000259" key="2">
    <source>
        <dbReference type="PROSITE" id="PS50158"/>
    </source>
</evidence>
<keyword evidence="1" id="KW-0862">Zinc</keyword>
<dbReference type="Proteomes" id="UP000433483">
    <property type="component" value="Unassembled WGS sequence"/>
</dbReference>
<protein>
    <recommendedName>
        <fullName evidence="2">CCHC-type domain-containing protein</fullName>
    </recommendedName>
</protein>
<evidence type="ECO:0000313" key="4">
    <source>
        <dbReference type="Proteomes" id="UP000433483"/>
    </source>
</evidence>
<dbReference type="SUPFAM" id="SSF57756">
    <property type="entry name" value="Retrovirus zinc finger-like domains"/>
    <property type="match status" value="1"/>
</dbReference>
<accession>A0A6A3W9T5</accession>
<organism evidence="3 4">
    <name type="scientific">Phytophthora fragariae</name>
    <dbReference type="NCBI Taxonomy" id="53985"/>
    <lineage>
        <taxon>Eukaryota</taxon>
        <taxon>Sar</taxon>
        <taxon>Stramenopiles</taxon>
        <taxon>Oomycota</taxon>
        <taxon>Peronosporomycetes</taxon>
        <taxon>Peronosporales</taxon>
        <taxon>Peronosporaceae</taxon>
        <taxon>Phytophthora</taxon>
    </lineage>
</organism>